<feature type="chain" id="PRO_5043645593" evidence="1">
    <location>
        <begin position="42"/>
        <end position="337"/>
    </location>
</feature>
<keyword evidence="1" id="KW-0732">Signal</keyword>
<evidence type="ECO:0000259" key="2">
    <source>
        <dbReference type="Pfam" id="PF00149"/>
    </source>
</evidence>
<proteinExistence type="predicted"/>
<evidence type="ECO:0000313" key="3">
    <source>
        <dbReference type="EMBL" id="PEJ38230.1"/>
    </source>
</evidence>
<accession>A0AAX0RT68</accession>
<dbReference type="GO" id="GO:0047734">
    <property type="term" value="F:CDP-glycerol diphosphatase activity"/>
    <property type="evidence" value="ECO:0007669"/>
    <property type="project" value="TreeGrafter"/>
</dbReference>
<dbReference type="GO" id="GO:0008663">
    <property type="term" value="F:2',3'-cyclic-nucleotide 2'-phosphodiesterase activity"/>
    <property type="evidence" value="ECO:0007669"/>
    <property type="project" value="TreeGrafter"/>
</dbReference>
<evidence type="ECO:0000256" key="1">
    <source>
        <dbReference type="SAM" id="SignalP"/>
    </source>
</evidence>
<dbReference type="PANTHER" id="PTHR16509">
    <property type="match status" value="1"/>
</dbReference>
<feature type="domain" description="Calcineurin-like phosphoesterase" evidence="2">
    <location>
        <begin position="55"/>
        <end position="269"/>
    </location>
</feature>
<dbReference type="InterPro" id="IPR004843">
    <property type="entry name" value="Calcineurin-like_PHP"/>
</dbReference>
<dbReference type="EMBL" id="NUEQ01000002">
    <property type="protein sequence ID" value="PEJ38230.1"/>
    <property type="molecule type" value="Genomic_DNA"/>
</dbReference>
<evidence type="ECO:0000313" key="4">
    <source>
        <dbReference type="Proteomes" id="UP000220106"/>
    </source>
</evidence>
<reference evidence="3 4" key="1">
    <citation type="submission" date="2017-09" db="EMBL/GenBank/DDBJ databases">
        <title>Large-scale bioinformatics analysis of Bacillus genomes uncovers conserved roles of natural products in bacterial physiology.</title>
        <authorList>
            <consortium name="Agbiome Team Llc"/>
            <person name="Bleich R.M."/>
            <person name="Kirk G.J."/>
            <person name="Santa Maria K.C."/>
            <person name="Allen S.E."/>
            <person name="Farag S."/>
            <person name="Shank E.A."/>
            <person name="Bowers A."/>
        </authorList>
    </citation>
    <scope>NUCLEOTIDE SEQUENCE [LARGE SCALE GENOMIC DNA]</scope>
    <source>
        <strain evidence="3 4">AFS003229</strain>
    </source>
</reference>
<feature type="signal peptide" evidence="1">
    <location>
        <begin position="1"/>
        <end position="41"/>
    </location>
</feature>
<dbReference type="PANTHER" id="PTHR16509:SF1">
    <property type="entry name" value="MANGANESE-DEPENDENT ADP-RIBOSE_CDP-ALCOHOL DIPHOSPHATASE"/>
    <property type="match status" value="1"/>
</dbReference>
<dbReference type="GO" id="GO:0047631">
    <property type="term" value="F:ADP-ribose diphosphatase activity"/>
    <property type="evidence" value="ECO:0007669"/>
    <property type="project" value="TreeGrafter"/>
</dbReference>
<dbReference type="Pfam" id="PF00149">
    <property type="entry name" value="Metallophos"/>
    <property type="match status" value="1"/>
</dbReference>
<dbReference type="Proteomes" id="UP000220106">
    <property type="component" value="Unassembled WGS sequence"/>
</dbReference>
<comment type="caution">
    <text evidence="3">The sequence shown here is derived from an EMBL/GenBank/DDBJ whole genome shotgun (WGS) entry which is preliminary data.</text>
</comment>
<dbReference type="GO" id="GO:0030145">
    <property type="term" value="F:manganese ion binding"/>
    <property type="evidence" value="ECO:0007669"/>
    <property type="project" value="TreeGrafter"/>
</dbReference>
<dbReference type="SUPFAM" id="SSF56300">
    <property type="entry name" value="Metallo-dependent phosphatases"/>
    <property type="match status" value="1"/>
</dbReference>
<gene>
    <name evidence="3" type="ORF">CN689_00300</name>
</gene>
<dbReference type="AlphaFoldDB" id="A0AAX0RT68"/>
<protein>
    <submittedName>
        <fullName evidence="3">Phosphatase</fullName>
    </submittedName>
</protein>
<dbReference type="Gene3D" id="3.60.21.10">
    <property type="match status" value="1"/>
</dbReference>
<dbReference type="InterPro" id="IPR029052">
    <property type="entry name" value="Metallo-depent_PP-like"/>
</dbReference>
<organism evidence="3 4">
    <name type="scientific">Peribacillus butanolivorans</name>
    <dbReference type="NCBI Taxonomy" id="421767"/>
    <lineage>
        <taxon>Bacteria</taxon>
        <taxon>Bacillati</taxon>
        <taxon>Bacillota</taxon>
        <taxon>Bacilli</taxon>
        <taxon>Bacillales</taxon>
        <taxon>Bacillaceae</taxon>
        <taxon>Peribacillus</taxon>
    </lineage>
</organism>
<name>A0AAX0RT68_9BACI</name>
<sequence>MGGESSMSIKPRQPSMAQKFMFMSAFVALGLSLFAPTSAFAERNEHTDKKPSFEFGLITDIQYCDCDAAGLRYYRNSISKLQEATAELNQHDLKFTVQMGDMIDRNVDSFNTILPYFNKIEGTKYNVLGNHDFAVPTDQVVDILGMKNQYYDFAEKGWRFVVLDTNDLSLYANEPGSVKYQQAEKMYNQLQASGAKNAQTWNGGVGSEQMTWLHNVLKKSAKKNEKVVVIGHHPVYPANEHNAWNDAEIMRELESAGNVVAYFNGHNHAGNYGEKKGIKYVNFQGMLDTPDTNAYSVIQAFKDRLEIDGFGREPDRTIKVNTIHEHDQEQKNENGEH</sequence>